<accession>A0A0A7EJ91</accession>
<dbReference type="EMBL" id="CP009889">
    <property type="protein sequence ID" value="AIY66709.1"/>
    <property type="molecule type" value="Genomic_DNA"/>
</dbReference>
<organism evidence="1 2">
    <name type="scientific">Pseudoalteromonas piratica</name>
    <dbReference type="NCBI Taxonomy" id="1348114"/>
    <lineage>
        <taxon>Bacteria</taxon>
        <taxon>Pseudomonadati</taxon>
        <taxon>Pseudomonadota</taxon>
        <taxon>Gammaproteobacteria</taxon>
        <taxon>Alteromonadales</taxon>
        <taxon>Pseudoalteromonadaceae</taxon>
        <taxon>Pseudoalteromonas</taxon>
    </lineage>
</organism>
<dbReference type="AlphaFoldDB" id="A0A0A7EJ91"/>
<dbReference type="KEGG" id="pseo:OM33_16410"/>
<dbReference type="Proteomes" id="UP000030341">
    <property type="component" value="Chromosome 2"/>
</dbReference>
<keyword evidence="2" id="KW-1185">Reference proteome</keyword>
<protein>
    <submittedName>
        <fullName evidence="1">Uncharacterized protein</fullName>
    </submittedName>
</protein>
<evidence type="ECO:0000313" key="2">
    <source>
        <dbReference type="Proteomes" id="UP000030341"/>
    </source>
</evidence>
<evidence type="ECO:0000313" key="1">
    <source>
        <dbReference type="EMBL" id="AIY66709.1"/>
    </source>
</evidence>
<dbReference type="HOGENOM" id="CLU_942913_0_0_6"/>
<sequence>MNSAPPKKITHVKDWYSVIYCEKGKFQQSLLLIAKRYFSNAIEAEIACDQVMNSIERDNFAKLHTYNPKSCPLKFIYRVFNNALLDVFRAKYGRYNIPKALKTQPELHQRIHNALFFKDTRRTQLIEELMLEGVQQSVIEQAIKDVTRLHFNATYNKKKPLKLYRADMSYSEELSTTANTCSINHEATDEIHMWLQTNNIDSLCEIKHLLTEIDKTVLVYVLQGKSVSGVARKLGVSRSKVETALKNTLRLMSTYFKKLEIDYSELDIALSFITSVETLLALDAFSGNVPFKKAA</sequence>
<dbReference type="InterPro" id="IPR013324">
    <property type="entry name" value="RNA_pol_sigma_r3/r4-like"/>
</dbReference>
<dbReference type="STRING" id="1348114.OM33_16410"/>
<name>A0A0A7EJ91_9GAMM</name>
<dbReference type="InterPro" id="IPR036388">
    <property type="entry name" value="WH-like_DNA-bd_sf"/>
</dbReference>
<dbReference type="SUPFAM" id="SSF88659">
    <property type="entry name" value="Sigma3 and sigma4 domains of RNA polymerase sigma factors"/>
    <property type="match status" value="1"/>
</dbReference>
<dbReference type="RefSeq" id="WP_040135156.1">
    <property type="nucleotide sequence ID" value="NZ_CP009889.1"/>
</dbReference>
<reference evidence="1 2" key="1">
    <citation type="submission" date="2014-11" db="EMBL/GenBank/DDBJ databases">
        <title>Complete Genome Sequence of Pseudoalteromonas sp. Strain OCN003 Isolated from Kaneohe Bay, Oahu, Hawaii.</title>
        <authorList>
            <person name="Beurmann S."/>
            <person name="Videau P."/>
            <person name="Ushijima B."/>
            <person name="Smith A.M."/>
            <person name="Aeby G.S."/>
            <person name="Callahan S.M."/>
            <person name="Belcaid M."/>
        </authorList>
    </citation>
    <scope>NUCLEOTIDE SEQUENCE [LARGE SCALE GENOMIC DNA]</scope>
    <source>
        <strain evidence="1 2">OCN003</strain>
    </source>
</reference>
<dbReference type="Gene3D" id="1.10.10.10">
    <property type="entry name" value="Winged helix-like DNA-binding domain superfamily/Winged helix DNA-binding domain"/>
    <property type="match status" value="1"/>
</dbReference>
<gene>
    <name evidence="1" type="ORF">OM33_16410</name>
</gene>
<proteinExistence type="predicted"/>